<comment type="subcellular location">
    <subcellularLocation>
        <location evidence="1">Membrane</location>
        <topology evidence="1">Multi-pass membrane protein</topology>
    </subcellularLocation>
</comment>
<feature type="transmembrane region" description="Helical" evidence="5">
    <location>
        <begin position="164"/>
        <end position="182"/>
    </location>
</feature>
<dbReference type="Proteomes" id="UP000295129">
    <property type="component" value="Unassembled WGS sequence"/>
</dbReference>
<comment type="caution">
    <text evidence="7">The sequence shown here is derived from an EMBL/GenBank/DDBJ whole genome shotgun (WGS) entry which is preliminary data.</text>
</comment>
<keyword evidence="3 5" id="KW-1133">Transmembrane helix</keyword>
<feature type="transmembrane region" description="Helical" evidence="5">
    <location>
        <begin position="127"/>
        <end position="144"/>
    </location>
</feature>
<name>A0A4R6EFK7_9RHOO</name>
<gene>
    <name evidence="7" type="ORF">C7389_102235</name>
</gene>
<sequence>MSFLVAGLLLFLGTHLIRVCAASWRSEQIARMGPNAWRGLYSAFALLGFALIVWGYGEARLMPTMLWVPPVWTRHLAALLTLPAFILLVAAYVPGCRIKAAIGHPMVAGTKLWALSHLLANGNLADVLLFGGFLAWAIVVFAAARRRDREAGVRYPVGPPSRDAVAVVGGIVAWAVFARFLHEPLIGVQPF</sequence>
<accession>A0A4R6EFK7</accession>
<feature type="domain" description="NnrU" evidence="6">
    <location>
        <begin position="4"/>
        <end position="190"/>
    </location>
</feature>
<dbReference type="OrthoDB" id="5293641at2"/>
<dbReference type="InterPro" id="IPR009915">
    <property type="entry name" value="NnrU_dom"/>
</dbReference>
<feature type="transmembrane region" description="Helical" evidence="5">
    <location>
        <begin position="76"/>
        <end position="93"/>
    </location>
</feature>
<feature type="transmembrane region" description="Helical" evidence="5">
    <location>
        <begin position="38"/>
        <end position="56"/>
    </location>
</feature>
<keyword evidence="4 5" id="KW-0472">Membrane</keyword>
<protein>
    <submittedName>
        <fullName evidence="7">Putative membrane protein</fullName>
    </submittedName>
</protein>
<keyword evidence="2 5" id="KW-0812">Transmembrane</keyword>
<evidence type="ECO:0000256" key="2">
    <source>
        <dbReference type="ARBA" id="ARBA00022692"/>
    </source>
</evidence>
<evidence type="ECO:0000256" key="4">
    <source>
        <dbReference type="ARBA" id="ARBA00023136"/>
    </source>
</evidence>
<dbReference type="Pfam" id="PF07298">
    <property type="entry name" value="NnrU"/>
    <property type="match status" value="1"/>
</dbReference>
<organism evidence="7 8">
    <name type="scientific">Azoarcus indigens</name>
    <dbReference type="NCBI Taxonomy" id="29545"/>
    <lineage>
        <taxon>Bacteria</taxon>
        <taxon>Pseudomonadati</taxon>
        <taxon>Pseudomonadota</taxon>
        <taxon>Betaproteobacteria</taxon>
        <taxon>Rhodocyclales</taxon>
        <taxon>Zoogloeaceae</taxon>
        <taxon>Azoarcus</taxon>
    </lineage>
</organism>
<proteinExistence type="predicted"/>
<evidence type="ECO:0000256" key="5">
    <source>
        <dbReference type="SAM" id="Phobius"/>
    </source>
</evidence>
<evidence type="ECO:0000259" key="6">
    <source>
        <dbReference type="Pfam" id="PF07298"/>
    </source>
</evidence>
<keyword evidence="8" id="KW-1185">Reference proteome</keyword>
<reference evidence="7 8" key="1">
    <citation type="submission" date="2019-03" db="EMBL/GenBank/DDBJ databases">
        <title>Genomic Encyclopedia of Type Strains, Phase IV (KMG-IV): sequencing the most valuable type-strain genomes for metagenomic binning, comparative biology and taxonomic classification.</title>
        <authorList>
            <person name="Goeker M."/>
        </authorList>
    </citation>
    <scope>NUCLEOTIDE SEQUENCE [LARGE SCALE GENOMIC DNA]</scope>
    <source>
        <strain evidence="7 8">DSM 12121</strain>
    </source>
</reference>
<dbReference type="AlphaFoldDB" id="A0A4R6EFK7"/>
<dbReference type="RefSeq" id="WP_133588630.1">
    <property type="nucleotide sequence ID" value="NZ_SNVV01000002.1"/>
</dbReference>
<dbReference type="GO" id="GO:0016020">
    <property type="term" value="C:membrane"/>
    <property type="evidence" value="ECO:0007669"/>
    <property type="project" value="UniProtKB-SubCell"/>
</dbReference>
<evidence type="ECO:0000256" key="1">
    <source>
        <dbReference type="ARBA" id="ARBA00004141"/>
    </source>
</evidence>
<dbReference type="EMBL" id="SNVV01000002">
    <property type="protein sequence ID" value="TDN56299.1"/>
    <property type="molecule type" value="Genomic_DNA"/>
</dbReference>
<evidence type="ECO:0000313" key="7">
    <source>
        <dbReference type="EMBL" id="TDN56299.1"/>
    </source>
</evidence>
<evidence type="ECO:0000256" key="3">
    <source>
        <dbReference type="ARBA" id="ARBA00022989"/>
    </source>
</evidence>
<evidence type="ECO:0000313" key="8">
    <source>
        <dbReference type="Proteomes" id="UP000295129"/>
    </source>
</evidence>